<dbReference type="Proteomes" id="UP001432075">
    <property type="component" value="Chromosome"/>
</dbReference>
<dbReference type="EMBL" id="CP108057">
    <property type="protein sequence ID" value="WUO45009.1"/>
    <property type="molecule type" value="Genomic_DNA"/>
</dbReference>
<evidence type="ECO:0000259" key="1">
    <source>
        <dbReference type="SMART" id="SM00953"/>
    </source>
</evidence>
<evidence type="ECO:0000313" key="2">
    <source>
        <dbReference type="EMBL" id="WUO45009.1"/>
    </source>
</evidence>
<evidence type="ECO:0000313" key="3">
    <source>
        <dbReference type="Proteomes" id="UP001432075"/>
    </source>
</evidence>
<feature type="domain" description="RES" evidence="1">
    <location>
        <begin position="44"/>
        <end position="186"/>
    </location>
</feature>
<name>A0ABZ1REW5_9ACTN</name>
<dbReference type="RefSeq" id="WP_328775227.1">
    <property type="nucleotide sequence ID" value="NZ_CP108057.1"/>
</dbReference>
<accession>A0ABZ1REW5</accession>
<sequence length="225" mass="25065">MARPAKLPGKLAGTPHQVVWPAGTTLYRVHRKSRSAADFNATVVDHHFGGTRFDSTPNDEYSYLYLAPSAETALVESLLKELPVDDGEPRVVSYSAIEDRRLSRLELLTDVTLLSLLDRRATSAVNQGTWLTQSESPDYPFTRRWGHWLRGQADWAQGLIWTSRQNHPEPTAVLFGDRFGPLVREDGNEVLRPVQGGIDLDDSAGRRWLDSALDPYCARVGAPAD</sequence>
<dbReference type="SMART" id="SM00953">
    <property type="entry name" value="RES"/>
    <property type="match status" value="1"/>
</dbReference>
<keyword evidence="3" id="KW-1185">Reference proteome</keyword>
<protein>
    <submittedName>
        <fullName evidence="2">RES family NAD+ phosphorylase</fullName>
    </submittedName>
</protein>
<organism evidence="2 3">
    <name type="scientific">Streptomyces goshikiensis</name>
    <dbReference type="NCBI Taxonomy" id="1942"/>
    <lineage>
        <taxon>Bacteria</taxon>
        <taxon>Bacillati</taxon>
        <taxon>Actinomycetota</taxon>
        <taxon>Actinomycetes</taxon>
        <taxon>Kitasatosporales</taxon>
        <taxon>Streptomycetaceae</taxon>
        <taxon>Streptomyces</taxon>
    </lineage>
</organism>
<proteinExistence type="predicted"/>
<reference evidence="2" key="1">
    <citation type="submission" date="2022-10" db="EMBL/GenBank/DDBJ databases">
        <title>The complete genomes of actinobacterial strains from the NBC collection.</title>
        <authorList>
            <person name="Joergensen T.S."/>
            <person name="Alvarez Arevalo M."/>
            <person name="Sterndorff E.B."/>
            <person name="Faurdal D."/>
            <person name="Vuksanovic O."/>
            <person name="Mourched A.-S."/>
            <person name="Charusanti P."/>
            <person name="Shaw S."/>
            <person name="Blin K."/>
            <person name="Weber T."/>
        </authorList>
    </citation>
    <scope>NUCLEOTIDE SEQUENCE</scope>
    <source>
        <strain evidence="2">NBC_00283</strain>
    </source>
</reference>
<dbReference type="Pfam" id="PF08808">
    <property type="entry name" value="RES"/>
    <property type="match status" value="1"/>
</dbReference>
<gene>
    <name evidence="2" type="ORF">OHU17_03820</name>
</gene>
<dbReference type="InterPro" id="IPR014914">
    <property type="entry name" value="RES_dom"/>
</dbReference>